<dbReference type="Gene3D" id="3.40.50.150">
    <property type="entry name" value="Vaccinia Virus protein VP39"/>
    <property type="match status" value="1"/>
</dbReference>
<dbReference type="InterPro" id="IPR029063">
    <property type="entry name" value="SAM-dependent_MTases_sf"/>
</dbReference>
<feature type="coiled-coil region" evidence="8">
    <location>
        <begin position="27"/>
        <end position="54"/>
    </location>
</feature>
<dbReference type="GO" id="GO:0005634">
    <property type="term" value="C:nucleus"/>
    <property type="evidence" value="ECO:0007669"/>
    <property type="project" value="TreeGrafter"/>
</dbReference>
<dbReference type="EC" id="2.1.1.56" evidence="1"/>
<dbReference type="EMBL" id="CAJNIZ010007091">
    <property type="protein sequence ID" value="CAE7255062.1"/>
    <property type="molecule type" value="Genomic_DNA"/>
</dbReference>
<feature type="region of interest" description="Disordered" evidence="9">
    <location>
        <begin position="1788"/>
        <end position="1834"/>
    </location>
</feature>
<keyword evidence="8" id="KW-0175">Coiled coil</keyword>
<proteinExistence type="predicted"/>
<accession>A0A812MEJ4</accession>
<feature type="domain" description="MRNA cap 0 methyltransferase" evidence="10">
    <location>
        <begin position="1017"/>
        <end position="1319"/>
    </location>
</feature>
<feature type="coiled-coil region" evidence="8">
    <location>
        <begin position="197"/>
        <end position="246"/>
    </location>
</feature>
<feature type="compositionally biased region" description="Polar residues" evidence="9">
    <location>
        <begin position="1488"/>
        <end position="1503"/>
    </location>
</feature>
<dbReference type="GO" id="GO:0004482">
    <property type="term" value="F:mRNA 5'-cap (guanine-N7-)-methyltransferase activity"/>
    <property type="evidence" value="ECO:0007669"/>
    <property type="project" value="UniProtKB-EC"/>
</dbReference>
<dbReference type="PANTHER" id="PTHR12189">
    <property type="entry name" value="MRNA GUANINE-7- METHYLTRANSFERASE"/>
    <property type="match status" value="1"/>
</dbReference>
<protein>
    <recommendedName>
        <fullName evidence="1">mRNA (guanine-N(7))-methyltransferase</fullName>
        <ecNumber evidence="1">2.1.1.56</ecNumber>
    </recommendedName>
</protein>
<feature type="compositionally biased region" description="Basic and acidic residues" evidence="9">
    <location>
        <begin position="513"/>
        <end position="526"/>
    </location>
</feature>
<evidence type="ECO:0000256" key="3">
    <source>
        <dbReference type="ARBA" id="ARBA00022679"/>
    </source>
</evidence>
<keyword evidence="2" id="KW-0489">Methyltransferase</keyword>
<evidence type="ECO:0000256" key="9">
    <source>
        <dbReference type="SAM" id="MobiDB-lite"/>
    </source>
</evidence>
<feature type="compositionally biased region" description="Basic and acidic residues" evidence="9">
    <location>
        <begin position="1434"/>
        <end position="1456"/>
    </location>
</feature>
<feature type="region of interest" description="Disordered" evidence="9">
    <location>
        <begin position="1416"/>
        <end position="1504"/>
    </location>
</feature>
<dbReference type="PROSITE" id="PS51562">
    <property type="entry name" value="RNA_CAP0_MT"/>
    <property type="match status" value="1"/>
</dbReference>
<evidence type="ECO:0000313" key="11">
    <source>
        <dbReference type="EMBL" id="CAE7255062.1"/>
    </source>
</evidence>
<keyword evidence="4" id="KW-0949">S-adenosyl-L-methionine</keyword>
<organism evidence="11 12">
    <name type="scientific">Symbiodinium pilosum</name>
    <name type="common">Dinoflagellate</name>
    <dbReference type="NCBI Taxonomy" id="2952"/>
    <lineage>
        <taxon>Eukaryota</taxon>
        <taxon>Sar</taxon>
        <taxon>Alveolata</taxon>
        <taxon>Dinophyceae</taxon>
        <taxon>Suessiales</taxon>
        <taxon>Symbiodiniaceae</taxon>
        <taxon>Symbiodinium</taxon>
    </lineage>
</organism>
<evidence type="ECO:0000313" key="12">
    <source>
        <dbReference type="Proteomes" id="UP000649617"/>
    </source>
</evidence>
<evidence type="ECO:0000256" key="6">
    <source>
        <dbReference type="ARBA" id="ARBA00023042"/>
    </source>
</evidence>
<evidence type="ECO:0000256" key="4">
    <source>
        <dbReference type="ARBA" id="ARBA00022691"/>
    </source>
</evidence>
<feature type="region of interest" description="Disordered" evidence="9">
    <location>
        <begin position="507"/>
        <end position="527"/>
    </location>
</feature>
<keyword evidence="6" id="KW-0507">mRNA processing</keyword>
<feature type="compositionally biased region" description="Low complexity" evidence="9">
    <location>
        <begin position="1663"/>
        <end position="1680"/>
    </location>
</feature>
<gene>
    <name evidence="11" type="ORF">SPIL2461_LOCUS5100</name>
</gene>
<feature type="region of interest" description="Disordered" evidence="9">
    <location>
        <begin position="1941"/>
        <end position="2035"/>
    </location>
</feature>
<dbReference type="GO" id="GO:0003723">
    <property type="term" value="F:RNA binding"/>
    <property type="evidence" value="ECO:0007669"/>
    <property type="project" value="UniProtKB-KW"/>
</dbReference>
<keyword evidence="6" id="KW-0506">mRNA capping</keyword>
<sequence length="2065" mass="229705">MQSSLEEEAKEDEDTYEKMQCWCKSNGDEKAKSIEEAEARIKGLEARTEELAATSSRLTSEIATSEDEVVKNEAALDTAVTLRKQQLAEFHDDEKDLTQSASSVDRALDVINGSETSSFLQMPQARLLSALSQLRAVVSKHGKLLTKTQREKMDDFLKNPLQTRTAFLQKTSPDTTGGVAGVLSGLKGNFQTELADLQSQEKENEKAHEGLVKAKTEEIEAGKKQLEAKKEQKATADLEHAQAKQDIKDTTAALEADGSLNTVVKEKCAAMDADYEKRSKLRTEEQTAVAKAIQVLSSDEVGSDNERAAKLIAQVGKKLDVRLSTLALTMHFDAISLLWKLDTFEKVKKAIDEMKADLKKEQAAEVKKKAPRSFRSFCIAQQPSLPRRDDMTVECCGKDWCTEEFQRKKLETQEKTREEQTKLAEMESLQSSVSQLGGDIKLLEDEAWHKVSEMNKQIQVAGQNREKENKEFQKVVAEQRKSQMLLKDAMTTLKSVYAKEASFMQEQSKSKSKSGESQEPEFKDFKQQSSSYGVLSMLQQLVADSKAMEVEATHAESTAQQDYEACWGFQNQSVDAKTKDITDKEGEKGATEASLVEARQSKAGLSDELSQLAIAVAELHDQCDFLLKNFDARQSAREDEMDALQQAKSMLSGDDDLCGAGKTDADLSFATADSDPDVNGISFACTVTKIEVQALELVSSDSCADLAHLAETTSAIFTWGGAQIPQPESLPARIVPSVLDFVDDDVVQRPSALSWAMASAAKESMPSMPPPPPQKRRWGSSSLGVALVIGRVVGKGSSQEVVLPVATEVLLEEGLGHSFIEDLGEAQVSRLRAFLDNRLAAHKGKPPSERRWASVSLEQRNVASGSWRAVATVYCPGSRWHYQMRLRELQGKEGHAKDRKEFNLVFQKVAGGQDPAWTVSIVQEGERVWTELRMNEAFFLGHRARMLQGEQHSFSRLCRDFRRNAQALQQVLDRLDDSRTDPGGKKLFYPGIFDMSSQVQEFYSKRAQEQTDFQGADPTRRVKRFNNCIKTMLLEGFVDDLKGDVRILDLCSGRGQDIGKYSREHRACAVKSVVCVDFAIEAVEEARRRYRELHARSQQRGQLEFAASFYAGDCRDPTIFDKLVQDGHAEFDVVVCQFALHYLLASEQDATTLLQRVFALLRPGGRFIATVPRCEELADLYEQATPSTDSARSLERELQRSLFHVHFEGEAWQGLQATGEPMVVDEVFQNRWGLPYRFWLQGAVAAEEYLLPWEAFELLAVSLGFRLVADAAFPEIFQTFKQRSRFFKTFFSRERENASMNRHEEEVFNLYSAFVLERPCDPSAEKDGGAEHDASSFILVLLPKHMAQPPPLPPVAYLWAKTATLRSMLAEGRKEDTAKNYARNFVRLFEEDRKAPSEMASQEFFDFTKVNGSGVVKRAPKKKEPDAVQSNGRSEAEKADKAENTKIRKRQQRETQNDEDGGTAEDGRPRKRHREDPGPEEPCAEDATGTNQVQESEVSSQLAGQRKVVKLDKAFDLLAEASPGGPAARPNKRPRAVLVHGRDPSKRMTARVHGIYTELAETKDERPVFEKADHEKRTYIFYYGEKKTWRMSVSLASQGDFAKVKEPAELPWLVSRPWKVFNGEGSYEEDATLVCDFLDPEKPLPDAEVEVCLRMPPPGQLGTSSSSSAPRPTPATQSSAGIKPNGRVLQILGLDSSIKNAQRVMGVYAEQVAEHGGQPVFKKTDEAKPSFLYFDTQKERWRIAKSMEEKGDYAHVKDKGQLPWLLKKPWKVYDGDKYAEVAALQVQEADPSSMPSKAEAPAAGAKKGKKQKKRPDQEAKASAASKGSKNGRDRKWLGQQMQMDELPLEALKELPKDAPPGHDAWRVVKWEPSHNRALFQFRGARIQTTQFGCGSKHAAEVVARACYVMLADGKEKDEVMNFRDDWYRRMRAIKSGQAIAAANGHAASSDISPKKQKAGTPETAEASAELGEPSESRAQASSPPPASSPSSSSSESEDSPSVGKASESMSREDGPDAGQRGVGFLDPDNPPGAMGRVCAKMAARTGIRCFKCYLERHRCQCKESA</sequence>
<feature type="coiled-coil region" evidence="8">
    <location>
        <begin position="426"/>
        <end position="471"/>
    </location>
</feature>
<feature type="region of interest" description="Disordered" evidence="9">
    <location>
        <begin position="1655"/>
        <end position="1682"/>
    </location>
</feature>
<dbReference type="Pfam" id="PF03291">
    <property type="entry name" value="mRNA_G-N7_MeTrfase"/>
    <property type="match status" value="1"/>
</dbReference>
<evidence type="ECO:0000256" key="5">
    <source>
        <dbReference type="ARBA" id="ARBA00022884"/>
    </source>
</evidence>
<dbReference type="InterPro" id="IPR039753">
    <property type="entry name" value="RG7MT1"/>
</dbReference>
<dbReference type="Proteomes" id="UP000649617">
    <property type="component" value="Unassembled WGS sequence"/>
</dbReference>
<reference evidence="11" key="1">
    <citation type="submission" date="2021-02" db="EMBL/GenBank/DDBJ databases">
        <authorList>
            <person name="Dougan E. K."/>
            <person name="Rhodes N."/>
            <person name="Thang M."/>
            <person name="Chan C."/>
        </authorList>
    </citation>
    <scope>NUCLEOTIDE SEQUENCE</scope>
</reference>
<dbReference type="CDD" id="cd02440">
    <property type="entry name" value="AdoMet_MTases"/>
    <property type="match status" value="1"/>
</dbReference>
<dbReference type="OrthoDB" id="10248867at2759"/>
<keyword evidence="3" id="KW-0808">Transferase</keyword>
<comment type="caution">
    <text evidence="11">The sequence shown here is derived from an EMBL/GenBank/DDBJ whole genome shotgun (WGS) entry which is preliminary data.</text>
</comment>
<comment type="catalytic activity">
    <reaction evidence="7">
        <text>a 5'-end (5'-triphosphoguanosine)-ribonucleoside in mRNA + S-adenosyl-L-methionine = a 5'-end (N(7)-methyl 5'-triphosphoguanosine)-ribonucleoside in mRNA + S-adenosyl-L-homocysteine</text>
        <dbReference type="Rhea" id="RHEA:67008"/>
        <dbReference type="Rhea" id="RHEA-COMP:17166"/>
        <dbReference type="Rhea" id="RHEA-COMP:17167"/>
        <dbReference type="ChEBI" id="CHEBI:57856"/>
        <dbReference type="ChEBI" id="CHEBI:59789"/>
        <dbReference type="ChEBI" id="CHEBI:156461"/>
        <dbReference type="ChEBI" id="CHEBI:167617"/>
        <dbReference type="EC" id="2.1.1.56"/>
    </reaction>
</comment>
<evidence type="ECO:0000256" key="8">
    <source>
        <dbReference type="SAM" id="Coils"/>
    </source>
</evidence>
<evidence type="ECO:0000256" key="7">
    <source>
        <dbReference type="ARBA" id="ARBA00044712"/>
    </source>
</evidence>
<dbReference type="InterPro" id="IPR004971">
    <property type="entry name" value="mRNA_G-N7_MeTrfase_dom"/>
</dbReference>
<evidence type="ECO:0000256" key="2">
    <source>
        <dbReference type="ARBA" id="ARBA00022603"/>
    </source>
</evidence>
<keyword evidence="12" id="KW-1185">Reference proteome</keyword>
<name>A0A812MEJ4_SYMPI</name>
<evidence type="ECO:0000259" key="10">
    <source>
        <dbReference type="PROSITE" id="PS51562"/>
    </source>
</evidence>
<keyword evidence="5" id="KW-0694">RNA-binding</keyword>
<evidence type="ECO:0000256" key="1">
    <source>
        <dbReference type="ARBA" id="ARBA00011926"/>
    </source>
</evidence>
<dbReference type="SUPFAM" id="SSF53335">
    <property type="entry name" value="S-adenosyl-L-methionine-dependent methyltransferases"/>
    <property type="match status" value="1"/>
</dbReference>
<dbReference type="PANTHER" id="PTHR12189:SF2">
    <property type="entry name" value="MRNA CAP GUANINE-N7 METHYLTRANSFERASE"/>
    <property type="match status" value="1"/>
</dbReference>